<dbReference type="GO" id="GO:0051453">
    <property type="term" value="P:regulation of intracellular pH"/>
    <property type="evidence" value="ECO:0007669"/>
    <property type="project" value="TreeGrafter"/>
</dbReference>
<evidence type="ECO:0000313" key="8">
    <source>
        <dbReference type="EMBL" id="LAB38006.1"/>
    </source>
</evidence>
<dbReference type="InterPro" id="IPR003020">
    <property type="entry name" value="HCO3_transpt_euk"/>
</dbReference>
<comment type="subcellular location">
    <subcellularLocation>
        <location evidence="1">Membrane</location>
        <topology evidence="1">Multi-pass membrane protein</topology>
    </subcellularLocation>
</comment>
<evidence type="ECO:0000256" key="1">
    <source>
        <dbReference type="ARBA" id="ARBA00004141"/>
    </source>
</evidence>
<dbReference type="PANTHER" id="PTHR11453">
    <property type="entry name" value="ANION EXCHANGE PROTEIN"/>
    <property type="match status" value="1"/>
</dbReference>
<feature type="transmembrane region" description="Helical" evidence="6">
    <location>
        <begin position="137"/>
        <end position="157"/>
    </location>
</feature>
<proteinExistence type="predicted"/>
<keyword evidence="3 6" id="KW-1133">Transmembrane helix</keyword>
<dbReference type="AlphaFoldDB" id="A0A2D4MZ24"/>
<dbReference type="GO" id="GO:0005452">
    <property type="term" value="F:solute:inorganic anion antiporter activity"/>
    <property type="evidence" value="ECO:0007669"/>
    <property type="project" value="InterPro"/>
</dbReference>
<protein>
    <recommendedName>
        <fullName evidence="7">Bicarbonate transporter-like transmembrane domain-containing protein</fullName>
    </recommendedName>
</protein>
<reference evidence="8" key="2">
    <citation type="submission" date="2017-11" db="EMBL/GenBank/DDBJ databases">
        <title>Coralsnake Venomics: Analyses of Venom Gland Transcriptomes and Proteomes of Six Brazilian Taxa.</title>
        <authorList>
            <person name="Aird S.D."/>
            <person name="Jorge da Silva N."/>
            <person name="Qiu L."/>
            <person name="Villar-Briones A."/>
            <person name="Aparecida-Saddi V."/>
            <person name="Campos-Telles M.P."/>
            <person name="Grau M."/>
            <person name="Mikheyev A.S."/>
        </authorList>
    </citation>
    <scope>NUCLEOTIDE SEQUENCE</scope>
    <source>
        <tissue evidence="8">Venom_gland</tissue>
    </source>
</reference>
<evidence type="ECO:0000259" key="7">
    <source>
        <dbReference type="Pfam" id="PF00955"/>
    </source>
</evidence>
<feature type="domain" description="Bicarbonate transporter-like transmembrane" evidence="7">
    <location>
        <begin position="122"/>
        <end position="240"/>
    </location>
</feature>
<keyword evidence="2 6" id="KW-0812">Transmembrane</keyword>
<name>A0A2D4MZ24_9SAUR</name>
<dbReference type="GO" id="GO:0015701">
    <property type="term" value="P:bicarbonate transport"/>
    <property type="evidence" value="ECO:0007669"/>
    <property type="project" value="TreeGrafter"/>
</dbReference>
<feature type="compositionally biased region" description="Basic and acidic residues" evidence="5">
    <location>
        <begin position="72"/>
        <end position="85"/>
    </location>
</feature>
<accession>A0A2D4MZ24</accession>
<evidence type="ECO:0000256" key="3">
    <source>
        <dbReference type="ARBA" id="ARBA00022989"/>
    </source>
</evidence>
<feature type="region of interest" description="Disordered" evidence="5">
    <location>
        <begin position="35"/>
        <end position="106"/>
    </location>
</feature>
<dbReference type="EMBL" id="IACM01124191">
    <property type="protein sequence ID" value="LAB38006.1"/>
    <property type="molecule type" value="Transcribed_RNA"/>
</dbReference>
<feature type="compositionally biased region" description="Basic residues" evidence="5">
    <location>
        <begin position="62"/>
        <end position="71"/>
    </location>
</feature>
<reference evidence="8" key="1">
    <citation type="submission" date="2017-07" db="EMBL/GenBank/DDBJ databases">
        <authorList>
            <person name="Mikheyev A."/>
            <person name="Grau M."/>
        </authorList>
    </citation>
    <scope>NUCLEOTIDE SEQUENCE</scope>
    <source>
        <tissue evidence="8">Venom_gland</tissue>
    </source>
</reference>
<keyword evidence="4 6" id="KW-0472">Membrane</keyword>
<evidence type="ECO:0000256" key="5">
    <source>
        <dbReference type="SAM" id="MobiDB-lite"/>
    </source>
</evidence>
<evidence type="ECO:0000256" key="4">
    <source>
        <dbReference type="ARBA" id="ARBA00023136"/>
    </source>
</evidence>
<sequence length="262" mass="28763">MAQSSSSAPVFLFSCCARALTETLGAQRLLGHVPREARLGDQPSGQRRRRAFPSVDDGGQRAARRPGLHPHLHGDADHHADHQQEGAEAAEGLGVPPGPAAHRSHGRRLRPLRPAVAGGGHGLSIVIGDLLRRIPLAVLFGIFLYMGVTSLNGIQFYERLHLLLMPPKHHPDMPYVKKVRTLRMHLFTLLQLACLAVLWAVMSTVASLAFPFILILTVPLRLCLLSRVFTEGEMKCLDAAEAEPILDEREGVDEYNEMPMPV</sequence>
<organism evidence="8">
    <name type="scientific">Micrurus spixii</name>
    <name type="common">Amazon coral snake</name>
    <dbReference type="NCBI Taxonomy" id="129469"/>
    <lineage>
        <taxon>Eukaryota</taxon>
        <taxon>Metazoa</taxon>
        <taxon>Chordata</taxon>
        <taxon>Craniata</taxon>
        <taxon>Vertebrata</taxon>
        <taxon>Euteleostomi</taxon>
        <taxon>Lepidosauria</taxon>
        <taxon>Squamata</taxon>
        <taxon>Bifurcata</taxon>
        <taxon>Unidentata</taxon>
        <taxon>Episquamata</taxon>
        <taxon>Toxicofera</taxon>
        <taxon>Serpentes</taxon>
        <taxon>Colubroidea</taxon>
        <taxon>Elapidae</taxon>
        <taxon>Elapinae</taxon>
        <taxon>Micrurus</taxon>
    </lineage>
</organism>
<dbReference type="GO" id="GO:0016323">
    <property type="term" value="C:basolateral plasma membrane"/>
    <property type="evidence" value="ECO:0007669"/>
    <property type="project" value="TreeGrafter"/>
</dbReference>
<dbReference type="PANTHER" id="PTHR11453:SF14">
    <property type="entry name" value="ANION EXCHANGE PROTEIN 2"/>
    <property type="match status" value="1"/>
</dbReference>
<evidence type="ECO:0000256" key="2">
    <source>
        <dbReference type="ARBA" id="ARBA00022692"/>
    </source>
</evidence>
<dbReference type="GO" id="GO:0016324">
    <property type="term" value="C:apical plasma membrane"/>
    <property type="evidence" value="ECO:0007669"/>
    <property type="project" value="TreeGrafter"/>
</dbReference>
<evidence type="ECO:0000256" key="6">
    <source>
        <dbReference type="SAM" id="Phobius"/>
    </source>
</evidence>
<dbReference type="Pfam" id="PF00955">
    <property type="entry name" value="HCO3_cotransp"/>
    <property type="match status" value="1"/>
</dbReference>
<dbReference type="GO" id="GO:0006820">
    <property type="term" value="P:monoatomic anion transport"/>
    <property type="evidence" value="ECO:0007669"/>
    <property type="project" value="InterPro"/>
</dbReference>
<dbReference type="InterPro" id="IPR011531">
    <property type="entry name" value="HCO3_transpt-like_TM_dom"/>
</dbReference>